<keyword evidence="7" id="KW-0732">Signal</keyword>
<dbReference type="AlphaFoldDB" id="A0A9P1FK22"/>
<dbReference type="EMBL" id="CAMXCT020000438">
    <property type="protein sequence ID" value="CAL1132191.1"/>
    <property type="molecule type" value="Genomic_DNA"/>
</dbReference>
<feature type="repeat" description="ANK" evidence="3">
    <location>
        <begin position="377"/>
        <end position="409"/>
    </location>
</feature>
<evidence type="ECO:0000256" key="2">
    <source>
        <dbReference type="ARBA" id="ARBA00023043"/>
    </source>
</evidence>
<dbReference type="InterPro" id="IPR036770">
    <property type="entry name" value="Ankyrin_rpt-contain_sf"/>
</dbReference>
<evidence type="ECO:0000313" key="11">
    <source>
        <dbReference type="Proteomes" id="UP001152797"/>
    </source>
</evidence>
<dbReference type="Proteomes" id="UP001152797">
    <property type="component" value="Unassembled WGS sequence"/>
</dbReference>
<feature type="compositionally biased region" description="Basic and acidic residues" evidence="5">
    <location>
        <begin position="128"/>
        <end position="153"/>
    </location>
</feature>
<gene>
    <name evidence="8" type="ORF">C1SCF055_LOCUS6817</name>
</gene>
<accession>A0A9P1FK22</accession>
<keyword evidence="11" id="KW-1185">Reference proteome</keyword>
<name>A0A9P1FK22_9DINO</name>
<feature type="region of interest" description="Disordered" evidence="5">
    <location>
        <begin position="120"/>
        <end position="161"/>
    </location>
</feature>
<protein>
    <submittedName>
        <fullName evidence="10">Ankyrin repeat protein FPV245</fullName>
    </submittedName>
</protein>
<dbReference type="EMBL" id="CAMXCT030000438">
    <property type="protein sequence ID" value="CAL4766128.1"/>
    <property type="molecule type" value="Genomic_DNA"/>
</dbReference>
<feature type="transmembrane region" description="Helical" evidence="6">
    <location>
        <begin position="43"/>
        <end position="64"/>
    </location>
</feature>
<evidence type="ECO:0000256" key="4">
    <source>
        <dbReference type="SAM" id="Coils"/>
    </source>
</evidence>
<evidence type="ECO:0000313" key="8">
    <source>
        <dbReference type="EMBL" id="CAI3978816.1"/>
    </source>
</evidence>
<evidence type="ECO:0000256" key="7">
    <source>
        <dbReference type="SAM" id="SignalP"/>
    </source>
</evidence>
<keyword evidence="1" id="KW-0677">Repeat</keyword>
<evidence type="ECO:0000256" key="1">
    <source>
        <dbReference type="ARBA" id="ARBA00022737"/>
    </source>
</evidence>
<evidence type="ECO:0000313" key="10">
    <source>
        <dbReference type="EMBL" id="CAL4766128.1"/>
    </source>
</evidence>
<dbReference type="Gene3D" id="1.25.40.20">
    <property type="entry name" value="Ankyrin repeat-containing domain"/>
    <property type="match status" value="2"/>
</dbReference>
<evidence type="ECO:0000313" key="9">
    <source>
        <dbReference type="EMBL" id="CAL1132191.1"/>
    </source>
</evidence>
<reference evidence="8" key="1">
    <citation type="submission" date="2022-10" db="EMBL/GenBank/DDBJ databases">
        <authorList>
            <person name="Chen Y."/>
            <person name="Dougan E. K."/>
            <person name="Chan C."/>
            <person name="Rhodes N."/>
            <person name="Thang M."/>
        </authorList>
    </citation>
    <scope>NUCLEOTIDE SEQUENCE</scope>
</reference>
<dbReference type="GO" id="GO:0004842">
    <property type="term" value="F:ubiquitin-protein transferase activity"/>
    <property type="evidence" value="ECO:0007669"/>
    <property type="project" value="TreeGrafter"/>
</dbReference>
<evidence type="ECO:0000256" key="6">
    <source>
        <dbReference type="SAM" id="Phobius"/>
    </source>
</evidence>
<dbReference type="SMART" id="SM00248">
    <property type="entry name" value="ANK"/>
    <property type="match status" value="5"/>
</dbReference>
<feature type="repeat" description="ANK" evidence="3">
    <location>
        <begin position="481"/>
        <end position="513"/>
    </location>
</feature>
<keyword evidence="4" id="KW-0175">Coiled coil</keyword>
<feature type="coiled-coil region" evidence="4">
    <location>
        <begin position="744"/>
        <end position="804"/>
    </location>
</feature>
<feature type="chain" id="PRO_5043271950" evidence="7">
    <location>
        <begin position="28"/>
        <end position="1012"/>
    </location>
</feature>
<keyword evidence="6" id="KW-1133">Transmembrane helix</keyword>
<evidence type="ECO:0000256" key="5">
    <source>
        <dbReference type="SAM" id="MobiDB-lite"/>
    </source>
</evidence>
<dbReference type="GO" id="GO:0085020">
    <property type="term" value="P:protein K6-linked ubiquitination"/>
    <property type="evidence" value="ECO:0007669"/>
    <property type="project" value="TreeGrafter"/>
</dbReference>
<keyword evidence="2 3" id="KW-0040">ANK repeat</keyword>
<sequence length="1012" mass="113403">MAGFGTYNHKKALIALFFLLQLSSAAAYGGKKKSKFLEAYPMVFKFLLFWWCVFVFAVMTVYIIDHLMYKKFGPAKVVWRAERFFKGVSREELWAQLADPSKWSKDHPVLQTADISLVSNMHDPPTTPDKEANEAEEISKAKEESHENSDPHFGENAFETPKKRCEPIELGPLRKGHGMLLRHKADSGPQAGRVFCLRECSQIEEPVEGPFLLVMRTIEGGLGYPFLENTEISEVEMFPSEDGTVRCKMTGMADVTSRIFRWWAGLQKDSQASAVAFLESLDQVDCFLLVRTAYIPFACVCVPCCMDDQKKAFLAAAEKGLEDVIRKELQGRNRRLLIAAEDSQGRGPVHLAAKGGQQQVIRLLHDHGVLLEVLDCNGWTPLHLACEHGRLEAASVLLERGCQADAQDTFGRTPLHLAVCSQDSSLCRLLLSANHNLAERCDQSGRSPLAYAVLNSSPLAAEECVRLLLQSLAEPNRCDSFGLAPLHYAAEGGCQGVAQLLLAKAADPLLRDPNSGRIPLEFASLESMQDLLQDASRKQLESQSASEPVPGDLQVCPAIAFRNTRFQAMQSRFIEIMKDVQASSIQQRQHLLRPSLFDASWMAGVHTHQQLLGSELATVQGPEACIRVFNLLYPPSQDLQDRVDDEDIAAYFAGMWDGKEAGLPVDRRPEKDPGNDFALEELSEHKEALKMARTELQEANIREMRLNAELQAALQDGAIRAEKEAHGEGTHTLGHRVLRAGRQLAQKTEELRSAQALGQKLHRESSMFQEELQEAKQQTTELQVEQIETQKRLEKELLRRGEEKSWKLIAEEEQCRAEVVRAMLERRLEEAEVAALHASRGADVFREDAQRQHMEEAQEVKQLRQHLLSEEAEAQRLRVSSEEVLVEAQQALEAKSASYHDEIHSARRGEERERQLAEKIQQGQDACFVLEEEVATLKEAARQRDAQWQQMFRLYPGVGQAFFGNAGVQKLEVGAMTGCFCSMHLHNDIRDKSDKCDCCPCFAALTADSIVL</sequence>
<dbReference type="PANTHER" id="PTHR24171">
    <property type="entry name" value="ANKYRIN REPEAT DOMAIN-CONTAINING PROTEIN 39-RELATED"/>
    <property type="match status" value="1"/>
</dbReference>
<feature type="coiled-coil region" evidence="4">
    <location>
        <begin position="846"/>
        <end position="880"/>
    </location>
</feature>
<feature type="repeat" description="ANK" evidence="3">
    <location>
        <begin position="344"/>
        <end position="376"/>
    </location>
</feature>
<dbReference type="Pfam" id="PF00023">
    <property type="entry name" value="Ank"/>
    <property type="match status" value="1"/>
</dbReference>
<dbReference type="PROSITE" id="PS50088">
    <property type="entry name" value="ANK_REPEAT"/>
    <property type="match status" value="4"/>
</dbReference>
<keyword evidence="6" id="KW-0472">Membrane</keyword>
<dbReference type="PROSITE" id="PS50297">
    <property type="entry name" value="ANK_REP_REGION"/>
    <property type="match status" value="4"/>
</dbReference>
<dbReference type="InterPro" id="IPR002110">
    <property type="entry name" value="Ankyrin_rpt"/>
</dbReference>
<comment type="caution">
    <text evidence="8">The sequence shown here is derived from an EMBL/GenBank/DDBJ whole genome shotgun (WGS) entry which is preliminary data.</text>
</comment>
<proteinExistence type="predicted"/>
<organism evidence="8">
    <name type="scientific">Cladocopium goreaui</name>
    <dbReference type="NCBI Taxonomy" id="2562237"/>
    <lineage>
        <taxon>Eukaryota</taxon>
        <taxon>Sar</taxon>
        <taxon>Alveolata</taxon>
        <taxon>Dinophyceae</taxon>
        <taxon>Suessiales</taxon>
        <taxon>Symbiodiniaceae</taxon>
        <taxon>Cladocopium</taxon>
    </lineage>
</organism>
<reference evidence="9" key="2">
    <citation type="submission" date="2024-04" db="EMBL/GenBank/DDBJ databases">
        <authorList>
            <person name="Chen Y."/>
            <person name="Shah S."/>
            <person name="Dougan E. K."/>
            <person name="Thang M."/>
            <person name="Chan C."/>
        </authorList>
    </citation>
    <scope>NUCLEOTIDE SEQUENCE [LARGE SCALE GENOMIC DNA]</scope>
</reference>
<dbReference type="OrthoDB" id="414454at2759"/>
<feature type="signal peptide" evidence="7">
    <location>
        <begin position="1"/>
        <end position="27"/>
    </location>
</feature>
<dbReference type="PANTHER" id="PTHR24171:SF8">
    <property type="entry name" value="BRCA1-ASSOCIATED RING DOMAIN PROTEIN 1"/>
    <property type="match status" value="1"/>
</dbReference>
<keyword evidence="6" id="KW-0812">Transmembrane</keyword>
<dbReference type="EMBL" id="CAMXCT010000438">
    <property type="protein sequence ID" value="CAI3978816.1"/>
    <property type="molecule type" value="Genomic_DNA"/>
</dbReference>
<dbReference type="SUPFAM" id="SSF48403">
    <property type="entry name" value="Ankyrin repeat"/>
    <property type="match status" value="1"/>
</dbReference>
<feature type="repeat" description="ANK" evidence="3">
    <location>
        <begin position="410"/>
        <end position="442"/>
    </location>
</feature>
<evidence type="ECO:0000256" key="3">
    <source>
        <dbReference type="PROSITE-ProRule" id="PRU00023"/>
    </source>
</evidence>
<dbReference type="Pfam" id="PF12796">
    <property type="entry name" value="Ank_2"/>
    <property type="match status" value="2"/>
</dbReference>
<feature type="coiled-coil region" evidence="4">
    <location>
        <begin position="675"/>
        <end position="716"/>
    </location>
</feature>